<dbReference type="EMBL" id="GL451305">
    <property type="protein sequence ID" value="EFN79517.1"/>
    <property type="molecule type" value="Genomic_DNA"/>
</dbReference>
<accession>E2BXR2</accession>
<dbReference type="Pfam" id="PF00650">
    <property type="entry name" value="CRAL_TRIO"/>
    <property type="match status" value="1"/>
</dbReference>
<gene>
    <name evidence="2" type="ORF">EAI_03468</name>
</gene>
<dbReference type="AlphaFoldDB" id="E2BXR2"/>
<dbReference type="InParanoid" id="E2BXR2"/>
<dbReference type="InterPro" id="IPR051064">
    <property type="entry name" value="SEC14/CRAL-TRIO_domain"/>
</dbReference>
<dbReference type="InterPro" id="IPR001251">
    <property type="entry name" value="CRAL-TRIO_dom"/>
</dbReference>
<feature type="non-terminal residue" evidence="2">
    <location>
        <position position="1"/>
    </location>
</feature>
<dbReference type="Gene3D" id="3.40.525.10">
    <property type="entry name" value="CRAL-TRIO lipid binding domain"/>
    <property type="match status" value="1"/>
</dbReference>
<dbReference type="SUPFAM" id="SSF52087">
    <property type="entry name" value="CRAL/TRIO domain"/>
    <property type="match status" value="1"/>
</dbReference>
<dbReference type="InterPro" id="IPR036865">
    <property type="entry name" value="CRAL-TRIO_dom_sf"/>
</dbReference>
<organism evidence="3">
    <name type="scientific">Harpegnathos saltator</name>
    <name type="common">Jerdon's jumping ant</name>
    <dbReference type="NCBI Taxonomy" id="610380"/>
    <lineage>
        <taxon>Eukaryota</taxon>
        <taxon>Metazoa</taxon>
        <taxon>Ecdysozoa</taxon>
        <taxon>Arthropoda</taxon>
        <taxon>Hexapoda</taxon>
        <taxon>Insecta</taxon>
        <taxon>Pterygota</taxon>
        <taxon>Neoptera</taxon>
        <taxon>Endopterygota</taxon>
        <taxon>Hymenoptera</taxon>
        <taxon>Apocrita</taxon>
        <taxon>Aculeata</taxon>
        <taxon>Formicoidea</taxon>
        <taxon>Formicidae</taxon>
        <taxon>Ponerinae</taxon>
        <taxon>Ponerini</taxon>
        <taxon>Harpegnathos</taxon>
    </lineage>
</organism>
<feature type="non-terminal residue" evidence="2">
    <location>
        <position position="73"/>
    </location>
</feature>
<keyword evidence="3" id="KW-1185">Reference proteome</keyword>
<name>E2BXR2_HARSA</name>
<dbReference type="PANTHER" id="PTHR23324:SF83">
    <property type="entry name" value="SEC14-LIKE PROTEIN 2"/>
    <property type="match status" value="1"/>
</dbReference>
<evidence type="ECO:0000259" key="1">
    <source>
        <dbReference type="PROSITE" id="PS50191"/>
    </source>
</evidence>
<dbReference type="PROSITE" id="PS50191">
    <property type="entry name" value="CRAL_TRIO"/>
    <property type="match status" value="1"/>
</dbReference>
<evidence type="ECO:0000313" key="2">
    <source>
        <dbReference type="EMBL" id="EFN79517.1"/>
    </source>
</evidence>
<evidence type="ECO:0000313" key="3">
    <source>
        <dbReference type="Proteomes" id="UP000008237"/>
    </source>
</evidence>
<dbReference type="OrthoDB" id="1434354at2759"/>
<dbReference type="Proteomes" id="UP000008237">
    <property type="component" value="Unassembled WGS sequence"/>
</dbReference>
<proteinExistence type="predicted"/>
<dbReference type="PANTHER" id="PTHR23324">
    <property type="entry name" value="SEC14 RELATED PROTEIN"/>
    <property type="match status" value="1"/>
</dbReference>
<protein>
    <submittedName>
        <fullName evidence="2">SEC14-like protein 4</fullName>
    </submittedName>
</protein>
<reference evidence="2 3" key="1">
    <citation type="journal article" date="2010" name="Science">
        <title>Genomic comparison of the ants Camponotus floridanus and Harpegnathos saltator.</title>
        <authorList>
            <person name="Bonasio R."/>
            <person name="Zhang G."/>
            <person name="Ye C."/>
            <person name="Mutti N.S."/>
            <person name="Fang X."/>
            <person name="Qin N."/>
            <person name="Donahue G."/>
            <person name="Yang P."/>
            <person name="Li Q."/>
            <person name="Li C."/>
            <person name="Zhang P."/>
            <person name="Huang Z."/>
            <person name="Berger S.L."/>
            <person name="Reinberg D."/>
            <person name="Wang J."/>
            <person name="Liebig J."/>
        </authorList>
    </citation>
    <scope>NUCLEOTIDE SEQUENCE [LARGE SCALE GENOMIC DNA]</scope>
    <source>
        <strain evidence="2 3">R22 G/1</strain>
    </source>
</reference>
<feature type="domain" description="CRAL-TRIO" evidence="1">
    <location>
        <begin position="1"/>
        <end position="62"/>
    </location>
</feature>
<sequence>FIAAPTVFAFAFSIAKRFMNEYTLSKIEIYKADPRKWQAAIFKIVPKNQLPAHFGGTLTDSDGNPRFTSKVMF</sequence>
<dbReference type="GO" id="GO:0005737">
    <property type="term" value="C:cytoplasm"/>
    <property type="evidence" value="ECO:0007669"/>
    <property type="project" value="TreeGrafter"/>
</dbReference>